<dbReference type="Pfam" id="PF00392">
    <property type="entry name" value="GntR"/>
    <property type="match status" value="1"/>
</dbReference>
<dbReference type="InterPro" id="IPR000524">
    <property type="entry name" value="Tscrpt_reg_HTH_GntR"/>
</dbReference>
<dbReference type="Proteomes" id="UP001297422">
    <property type="component" value="Unassembled WGS sequence"/>
</dbReference>
<dbReference type="EMBL" id="QSIR01000043">
    <property type="protein sequence ID" value="RHD00389.1"/>
    <property type="molecule type" value="Genomic_DNA"/>
</dbReference>
<dbReference type="Proteomes" id="UP000235093">
    <property type="component" value="Unassembled WGS sequence"/>
</dbReference>
<dbReference type="RefSeq" id="WP_004841224.1">
    <property type="nucleotide sequence ID" value="NZ_AP031446.1"/>
</dbReference>
<dbReference type="Proteomes" id="UP001212160">
    <property type="component" value="Unassembled WGS sequence"/>
</dbReference>
<accession>A0A2N5NP72</accession>
<evidence type="ECO:0000313" key="9">
    <source>
        <dbReference type="EMBL" id="MDB8687350.1"/>
    </source>
</evidence>
<dbReference type="STRING" id="33038.GCA_900067245_01267"/>
<dbReference type="Proteomes" id="UP001079535">
    <property type="component" value="Unassembled WGS sequence"/>
</dbReference>
<evidence type="ECO:0000313" key="22">
    <source>
        <dbReference type="EMBL" id="RHG80011.1"/>
    </source>
</evidence>
<dbReference type="SMART" id="SM00345">
    <property type="entry name" value="HTH_GNTR"/>
    <property type="match status" value="1"/>
</dbReference>
<reference evidence="9" key="8">
    <citation type="submission" date="2023-01" db="EMBL/GenBank/DDBJ databases">
        <title>Human gut microbiome strain richness.</title>
        <authorList>
            <person name="Chen-Liaw A."/>
        </authorList>
    </citation>
    <scope>NUCLEOTIDE SEQUENCE</scope>
    <source>
        <strain evidence="10">1001217st1_A9_1001217B_191108</strain>
        <strain evidence="9">RTP21484st1_H11_RTP21484_190118</strain>
    </source>
</reference>
<dbReference type="EMBL" id="QRTJ01000045">
    <property type="protein sequence ID" value="RGQ61045.1"/>
    <property type="molecule type" value="Genomic_DNA"/>
</dbReference>
<dbReference type="GO" id="GO:0003700">
    <property type="term" value="F:DNA-binding transcription factor activity"/>
    <property type="evidence" value="ECO:0007669"/>
    <property type="project" value="InterPro"/>
</dbReference>
<dbReference type="SUPFAM" id="SSF46785">
    <property type="entry name" value="Winged helix' DNA-binding domain"/>
    <property type="match status" value="1"/>
</dbReference>
<dbReference type="EMBL" id="JAAIRV010000045">
    <property type="protein sequence ID" value="NSI59803.1"/>
    <property type="molecule type" value="Genomic_DNA"/>
</dbReference>
<dbReference type="EMBL" id="JAQMLR010000023">
    <property type="protein sequence ID" value="MDB8740223.1"/>
    <property type="molecule type" value="Genomic_DNA"/>
</dbReference>
<dbReference type="EMBL" id="JAAIRY010000029">
    <property type="protein sequence ID" value="NSI66266.1"/>
    <property type="molecule type" value="Genomic_DNA"/>
</dbReference>
<sequence length="126" mass="14293">MEIILSNASPKPIYEQITSQIKAMIMNGELKAGDPMPSMRKLAKELHVSVITTQRAYDDLQKDGFIVTVPAKGTFVSAQNQDFIREENRRRVELLLTDAVELAKENGIELEELRTTLDVLYQEEDV</sequence>
<dbReference type="PANTHER" id="PTHR38445:SF7">
    <property type="entry name" value="GNTR-FAMILY TRANSCRIPTIONAL REGULATOR"/>
    <property type="match status" value="1"/>
</dbReference>
<dbReference type="Proteomes" id="UP000283992">
    <property type="component" value="Unassembled WGS sequence"/>
</dbReference>
<evidence type="ECO:0000313" key="16">
    <source>
        <dbReference type="EMBL" id="PLT72079.1"/>
    </source>
</evidence>
<dbReference type="CDD" id="cd07377">
    <property type="entry name" value="WHTH_GntR"/>
    <property type="match status" value="1"/>
</dbReference>
<dbReference type="Proteomes" id="UP000286137">
    <property type="component" value="Unassembled WGS sequence"/>
</dbReference>
<dbReference type="Proteomes" id="UP000234849">
    <property type="component" value="Unassembled WGS sequence"/>
</dbReference>
<gene>
    <name evidence="15" type="ORF">CDL18_14540</name>
    <name evidence="16" type="ORF">CDL23_13750</name>
    <name evidence="23" type="ORF">DW142_14850</name>
    <name evidence="22" type="ORF">DW243_15345</name>
    <name evidence="21" type="ORF">DW270_15635</name>
    <name evidence="20" type="ORF">DW812_17045</name>
    <name evidence="19" type="ORF">DWX36_02015</name>
    <name evidence="18" type="ORF">DWY88_15525</name>
    <name evidence="24" type="ORF">DWZ50_16045</name>
    <name evidence="17" type="ORF">DXC31_12900</name>
    <name evidence="12" type="ORF">G4958_13970</name>
    <name evidence="14" type="ORF">G4981_13465</name>
    <name evidence="13" type="ORF">G4993_15605</name>
    <name evidence="6" type="ORF">LIQ08_17405</name>
    <name evidence="5" type="ORF">LIQ10_05980</name>
    <name evidence="11" type="ORF">O4N78_15055</name>
    <name evidence="8" type="ORF">OZZ16_13145</name>
    <name evidence="7" type="ORF">OZZ17_15800</name>
    <name evidence="10" type="ORF">PNU63_15835</name>
    <name evidence="9" type="ORF">PNW85_11825</name>
</gene>
<dbReference type="EMBL" id="QRWQ01000001">
    <property type="protein sequence ID" value="RGT42012.1"/>
    <property type="molecule type" value="Genomic_DNA"/>
</dbReference>
<dbReference type="GO" id="GO:0003677">
    <property type="term" value="F:DNA binding"/>
    <property type="evidence" value="ECO:0007669"/>
    <property type="project" value="UniProtKB-KW"/>
</dbReference>
<dbReference type="EMBL" id="QRIS01000033">
    <property type="protein sequence ID" value="RHG80011.1"/>
    <property type="molecule type" value="Genomic_DNA"/>
</dbReference>
<evidence type="ECO:0000313" key="11">
    <source>
        <dbReference type="EMBL" id="MDE1204860.1"/>
    </source>
</evidence>
<evidence type="ECO:0000313" key="25">
    <source>
        <dbReference type="Proteomes" id="UP000234849"/>
    </source>
</evidence>
<evidence type="ECO:0000313" key="20">
    <source>
        <dbReference type="EMBL" id="RHD00389.1"/>
    </source>
</evidence>
<evidence type="ECO:0000256" key="3">
    <source>
        <dbReference type="ARBA" id="ARBA00023163"/>
    </source>
</evidence>
<dbReference type="PANTHER" id="PTHR38445">
    <property type="entry name" value="HTH-TYPE TRANSCRIPTIONAL REPRESSOR YTRA"/>
    <property type="match status" value="1"/>
</dbReference>
<evidence type="ECO:0000313" key="31">
    <source>
        <dbReference type="Proteomes" id="UP000284472"/>
    </source>
</evidence>
<dbReference type="EMBL" id="JAQMLA010000034">
    <property type="protein sequence ID" value="MDB8687350.1"/>
    <property type="molecule type" value="Genomic_DNA"/>
</dbReference>
<evidence type="ECO:0000313" key="8">
    <source>
        <dbReference type="EMBL" id="MCZ0690826.1"/>
    </source>
</evidence>
<dbReference type="EMBL" id="JAAIRM010000030">
    <property type="protein sequence ID" value="NSI20436.1"/>
    <property type="molecule type" value="Genomic_DNA"/>
</dbReference>
<evidence type="ECO:0000313" key="28">
    <source>
        <dbReference type="Proteomes" id="UP000283834"/>
    </source>
</evidence>
<dbReference type="EMBL" id="QRQE01000051">
    <property type="protein sequence ID" value="RHM71169.1"/>
    <property type="molecule type" value="Genomic_DNA"/>
</dbReference>
<evidence type="ECO:0000313" key="17">
    <source>
        <dbReference type="EMBL" id="RGM21068.1"/>
    </source>
</evidence>
<keyword evidence="3" id="KW-0804">Transcription</keyword>
<reference evidence="25 26" key="1">
    <citation type="journal article" date="2017" name="Genome Med.">
        <title>A novel Ruminococcus gnavus clade enriched in inflammatory bowel disease patients.</title>
        <authorList>
            <person name="Hall A.B."/>
            <person name="Yassour M."/>
            <person name="Sauk J."/>
            <person name="Garner A."/>
            <person name="Jiang X."/>
            <person name="Arthur T."/>
            <person name="Lagoudas G.K."/>
            <person name="Vatanen T."/>
            <person name="Fornelos N."/>
            <person name="Wilson R."/>
            <person name="Bertha M."/>
            <person name="Cohen M."/>
            <person name="Garber J."/>
            <person name="Khalili H."/>
            <person name="Gevers D."/>
            <person name="Ananthakrishnan A.N."/>
            <person name="Kugathasan S."/>
            <person name="Lander E.S."/>
            <person name="Blainey P."/>
            <person name="Vlamakis H."/>
            <person name="Xavier R.J."/>
            <person name="Huttenhower C."/>
        </authorList>
    </citation>
    <scope>NUCLEOTIDE SEQUENCE [LARGE SCALE GENOMIC DNA]</scope>
    <source>
        <strain evidence="15 25">RJX1118</strain>
        <strain evidence="16 26">RJX1125</strain>
    </source>
</reference>
<dbReference type="AlphaFoldDB" id="A0A2N5NP72"/>
<comment type="caution">
    <text evidence="13">The sequence shown here is derived from an EMBL/GenBank/DDBJ whole genome shotgun (WGS) entry which is preliminary data.</text>
</comment>
<evidence type="ECO:0000256" key="1">
    <source>
        <dbReference type="ARBA" id="ARBA00023015"/>
    </source>
</evidence>
<evidence type="ECO:0000313" key="24">
    <source>
        <dbReference type="EMBL" id="RHM71169.1"/>
    </source>
</evidence>
<dbReference type="Proteomes" id="UP000283981">
    <property type="component" value="Unassembled WGS sequence"/>
</dbReference>
<dbReference type="EMBL" id="JAJBOM010000040">
    <property type="protein sequence ID" value="MCB5620902.1"/>
    <property type="molecule type" value="Genomic_DNA"/>
</dbReference>
<keyword evidence="2" id="KW-0238">DNA-binding</keyword>
<evidence type="ECO:0000313" key="18">
    <source>
        <dbReference type="EMBL" id="RGQ61045.1"/>
    </source>
</evidence>
<reference evidence="13" key="3">
    <citation type="journal article" date="2020" name="Cell Host Microbe">
        <title>Functional and Genomic Variation between Human-Derived Isolates of Lachnospiraceae Reveals Inter- and Intra-Species Diversity.</title>
        <authorList>
            <person name="Sorbara M.T."/>
            <person name="Littmann E.R."/>
            <person name="Fontana E."/>
            <person name="Moody T.U."/>
            <person name="Kohout C.E."/>
            <person name="Gjonbalaj M."/>
            <person name="Eaton V."/>
            <person name="Seok R."/>
            <person name="Leiner I.M."/>
            <person name="Pamer E.G."/>
        </authorList>
    </citation>
    <scope>NUCLEOTIDE SEQUENCE</scope>
    <source>
        <strain evidence="14">MSK.11.9</strain>
        <strain evidence="13">MSK.15.32</strain>
        <strain evidence="12">MSK.22.53</strain>
    </source>
</reference>
<evidence type="ECO:0000313" key="10">
    <source>
        <dbReference type="EMBL" id="MDB8740223.1"/>
    </source>
</evidence>
<dbReference type="Proteomes" id="UP001211731">
    <property type="component" value="Unassembled WGS sequence"/>
</dbReference>
<dbReference type="Proteomes" id="UP000260808">
    <property type="component" value="Unassembled WGS sequence"/>
</dbReference>
<dbReference type="Proteomes" id="UP000285697">
    <property type="component" value="Unassembled WGS sequence"/>
</dbReference>
<feature type="domain" description="HTH gntR-type" evidence="4">
    <location>
        <begin position="11"/>
        <end position="79"/>
    </location>
</feature>
<dbReference type="Proteomes" id="UP001297370">
    <property type="component" value="Unassembled WGS sequence"/>
</dbReference>
<evidence type="ECO:0000313" key="13">
    <source>
        <dbReference type="EMBL" id="NSI59803.1"/>
    </source>
</evidence>
<dbReference type="EMBL" id="JAPRBD010000022">
    <property type="protein sequence ID" value="MCZ0690826.1"/>
    <property type="molecule type" value="Genomic_DNA"/>
</dbReference>
<reference evidence="27 28" key="2">
    <citation type="submission" date="2018-08" db="EMBL/GenBank/DDBJ databases">
        <title>A genome reference for cultivated species of the human gut microbiota.</title>
        <authorList>
            <person name="Zou Y."/>
            <person name="Xue W."/>
            <person name="Luo G."/>
        </authorList>
    </citation>
    <scope>NUCLEOTIDE SEQUENCE [LARGE SCALE GENOMIC DNA]</scope>
    <source>
        <strain evidence="19 28">AF19-16AC</strain>
        <strain evidence="18 34">AF27-4BH</strain>
        <strain evidence="24 32">AF33-12</strain>
        <strain evidence="23 30">AM12-54</strain>
        <strain evidence="22 29">AM21-18</strain>
        <strain evidence="21 33">AM22-7AC</strain>
        <strain evidence="20 31">AM32-6</strain>
        <strain evidence="17 27">TF01-20-2</strain>
    </source>
</reference>
<dbReference type="InterPro" id="IPR036388">
    <property type="entry name" value="WH-like_DNA-bd_sf"/>
</dbReference>
<evidence type="ECO:0000313" key="29">
    <source>
        <dbReference type="Proteomes" id="UP000283981"/>
    </source>
</evidence>
<evidence type="ECO:0000313" key="32">
    <source>
        <dbReference type="Proteomes" id="UP000285610"/>
    </source>
</evidence>
<evidence type="ECO:0000313" key="15">
    <source>
        <dbReference type="EMBL" id="PLT52510.1"/>
    </source>
</evidence>
<dbReference type="Proteomes" id="UP001296643">
    <property type="component" value="Unassembled WGS sequence"/>
</dbReference>
<dbReference type="Proteomes" id="UP001296581">
    <property type="component" value="Unassembled WGS sequence"/>
</dbReference>
<protein>
    <submittedName>
        <fullName evidence="13">GntR family transcriptional regulator</fullName>
    </submittedName>
</protein>
<evidence type="ECO:0000313" key="34">
    <source>
        <dbReference type="Proteomes" id="UP000286137"/>
    </source>
</evidence>
<evidence type="ECO:0000259" key="4">
    <source>
        <dbReference type="PROSITE" id="PS50949"/>
    </source>
</evidence>
<organism evidence="13 35">
    <name type="scientific">Mediterraneibacter gnavus</name>
    <name type="common">Ruminococcus gnavus</name>
    <dbReference type="NCBI Taxonomy" id="33038"/>
    <lineage>
        <taxon>Bacteria</taxon>
        <taxon>Bacillati</taxon>
        <taxon>Bacillota</taxon>
        <taxon>Clostridia</taxon>
        <taxon>Lachnospirales</taxon>
        <taxon>Lachnospiraceae</taxon>
        <taxon>Mediterraneibacter</taxon>
    </lineage>
</organism>
<dbReference type="PROSITE" id="PS50949">
    <property type="entry name" value="HTH_GNTR"/>
    <property type="match status" value="1"/>
</dbReference>
<dbReference type="EMBL" id="JAJBNC010000007">
    <property type="protein sequence ID" value="MCB5493294.1"/>
    <property type="molecule type" value="Genomic_DNA"/>
</dbReference>
<dbReference type="GeneID" id="57434810"/>
<dbReference type="EMBL" id="JAPRAY010000027">
    <property type="protein sequence ID" value="MCZ0668965.1"/>
    <property type="molecule type" value="Genomic_DNA"/>
</dbReference>
<evidence type="ECO:0000313" key="33">
    <source>
        <dbReference type="Proteomes" id="UP000285697"/>
    </source>
</evidence>
<keyword evidence="1" id="KW-0805">Transcription regulation</keyword>
<dbReference type="Proteomes" id="UP001296580">
    <property type="component" value="Unassembled WGS sequence"/>
</dbReference>
<dbReference type="EMBL" id="QRLN01000031">
    <property type="protein sequence ID" value="RHJ07328.1"/>
    <property type="molecule type" value="Genomic_DNA"/>
</dbReference>
<evidence type="ECO:0000313" key="14">
    <source>
        <dbReference type="EMBL" id="NSI66266.1"/>
    </source>
</evidence>
<evidence type="ECO:0000313" key="12">
    <source>
        <dbReference type="EMBL" id="NSI20436.1"/>
    </source>
</evidence>
<evidence type="ECO:0000313" key="5">
    <source>
        <dbReference type="EMBL" id="MCB5493294.1"/>
    </source>
</evidence>
<dbReference type="Proteomes" id="UP000285610">
    <property type="component" value="Unassembled WGS sequence"/>
</dbReference>
<evidence type="ECO:0000313" key="26">
    <source>
        <dbReference type="Proteomes" id="UP000235093"/>
    </source>
</evidence>
<evidence type="ECO:0000313" key="23">
    <source>
        <dbReference type="EMBL" id="RHJ07328.1"/>
    </source>
</evidence>
<dbReference type="Proteomes" id="UP001149331">
    <property type="component" value="Unassembled WGS sequence"/>
</dbReference>
<dbReference type="InterPro" id="IPR036390">
    <property type="entry name" value="WH_DNA-bd_sf"/>
</dbReference>
<dbReference type="EMBL" id="NIHM01000031">
    <property type="protein sequence ID" value="PLT52510.1"/>
    <property type="molecule type" value="Genomic_DNA"/>
</dbReference>
<dbReference type="EMBL" id="QSSX01000035">
    <property type="protein sequence ID" value="RGM21068.1"/>
    <property type="molecule type" value="Genomic_DNA"/>
</dbReference>
<evidence type="ECO:0000256" key="2">
    <source>
        <dbReference type="ARBA" id="ARBA00023125"/>
    </source>
</evidence>
<dbReference type="EMBL" id="QRIA01000035">
    <property type="protein sequence ID" value="RHG14092.1"/>
    <property type="molecule type" value="Genomic_DNA"/>
</dbReference>
<evidence type="ECO:0000313" key="27">
    <source>
        <dbReference type="Proteomes" id="UP000260808"/>
    </source>
</evidence>
<reference evidence="7" key="6">
    <citation type="submission" date="2022-11" db="EMBL/GenBank/DDBJ databases">
        <title>Temperate bacteriophages infecting mucin-degrading bacterium Ruminococcus gnavus from the human gut.</title>
        <authorList>
            <person name="Buttimer C."/>
        </authorList>
    </citation>
    <scope>NUCLEOTIDE SEQUENCE</scope>
    <source>
        <strain evidence="7">CCUG 49994</strain>
        <strain evidence="8">CCUG 52279</strain>
    </source>
</reference>
<evidence type="ECO:0000313" key="21">
    <source>
        <dbReference type="EMBL" id="RHG14092.1"/>
    </source>
</evidence>
<reference evidence="5" key="5">
    <citation type="submission" date="2021-10" db="EMBL/GenBank/DDBJ databases">
        <title>Collection of gut derived symbiotic bacterial strains cultured from healthy donors.</title>
        <authorList>
            <person name="Lin H."/>
            <person name="Littmann E."/>
            <person name="Claire K."/>
            <person name="Pamer E."/>
        </authorList>
    </citation>
    <scope>NUCLEOTIDE SEQUENCE</scope>
    <source>
        <strain evidence="6">MSK.23.18</strain>
        <strain evidence="5">MSK.23.4</strain>
    </source>
</reference>
<reference evidence="11" key="7">
    <citation type="submission" date="2022-12" db="EMBL/GenBank/DDBJ databases">
        <title>Genome of R. gnavus strain RSHDN_120.</title>
        <authorList>
            <person name="Abdugheni R."/>
        </authorList>
    </citation>
    <scope>NUCLEOTIDE SEQUENCE</scope>
    <source>
        <strain evidence="11">RSHDN_120</strain>
    </source>
</reference>
<evidence type="ECO:0000313" key="30">
    <source>
        <dbReference type="Proteomes" id="UP000283992"/>
    </source>
</evidence>
<dbReference type="Gene3D" id="1.10.10.10">
    <property type="entry name" value="Winged helix-like DNA-binding domain superfamily/Winged helix DNA-binding domain"/>
    <property type="match status" value="1"/>
</dbReference>
<name>A0A2N5NP72_MEDGN</name>
<evidence type="ECO:0000313" key="35">
    <source>
        <dbReference type="Proteomes" id="UP001296580"/>
    </source>
</evidence>
<dbReference type="EMBL" id="JAPZEG010000024">
    <property type="protein sequence ID" value="MDE1204860.1"/>
    <property type="molecule type" value="Genomic_DNA"/>
</dbReference>
<evidence type="ECO:0000313" key="7">
    <source>
        <dbReference type="EMBL" id="MCZ0668965.1"/>
    </source>
</evidence>
<proteinExistence type="predicted"/>
<dbReference type="Proteomes" id="UP000284472">
    <property type="component" value="Unassembled WGS sequence"/>
</dbReference>
<evidence type="ECO:0000313" key="19">
    <source>
        <dbReference type="EMBL" id="RGT42012.1"/>
    </source>
</evidence>
<dbReference type="Proteomes" id="UP000283834">
    <property type="component" value="Unassembled WGS sequence"/>
</dbReference>
<reference evidence="13" key="4">
    <citation type="submission" date="2020-02" db="EMBL/GenBank/DDBJ databases">
        <authorList>
            <person name="Littmann E."/>
            <person name="Sorbara M."/>
        </authorList>
    </citation>
    <scope>NUCLEOTIDE SEQUENCE</scope>
    <source>
        <strain evidence="14">MSK.11.9</strain>
        <strain evidence="13">MSK.15.32</strain>
        <strain evidence="12">MSK.22.53</strain>
    </source>
</reference>
<dbReference type="EMBL" id="NIHT01000026">
    <property type="protein sequence ID" value="PLT72079.1"/>
    <property type="molecule type" value="Genomic_DNA"/>
</dbReference>
<evidence type="ECO:0000313" key="6">
    <source>
        <dbReference type="EMBL" id="MCB5620902.1"/>
    </source>
</evidence>
<dbReference type="Proteomes" id="UP001076974">
    <property type="component" value="Unassembled WGS sequence"/>
</dbReference>